<dbReference type="InterPro" id="IPR055492">
    <property type="entry name" value="DUF7064"/>
</dbReference>
<dbReference type="AlphaFoldDB" id="A0AAD1H002"/>
<evidence type="ECO:0000313" key="3">
    <source>
        <dbReference type="Proteomes" id="UP000464624"/>
    </source>
</evidence>
<dbReference type="Pfam" id="PF23212">
    <property type="entry name" value="DUF7064"/>
    <property type="match status" value="1"/>
</dbReference>
<dbReference type="SUPFAM" id="SSF159245">
    <property type="entry name" value="AttH-like"/>
    <property type="match status" value="1"/>
</dbReference>
<gene>
    <name evidence="2" type="ORF">MYXE_23690</name>
</gene>
<proteinExistence type="predicted"/>
<evidence type="ECO:0000313" key="2">
    <source>
        <dbReference type="EMBL" id="BBU22579.1"/>
    </source>
</evidence>
<sequence length="676" mass="73735">MRNENFAAPTAEPAKVVEKPSDLSADWLTGILGIPIAGFGVERIGTGQMSECYRIELAYSGETPVGPPSVVLKVAATDPVSRQTGLTLGLYEREVRFYREIAPRVHGPLAPCYHTAFDAAAGAFDVLLGDASPAVVGDEIRGATTSQAMVAVAELGRLQGQLFSDIGLADAAWLNRDAPINQALMTQLYAGFLDRYGDRISPEHHEVCERLVNGFDSYLAGDSGERRIDGLLHGDYRLDNLLFGAAGADRPLTVVDWQTVTWGPALTDLAYFVGCALPVADRRALYDDLLSAYHDALGPDAPLTLADVYEGVRGQSFFGVMMAIVSAMLVERTERGDALFMTMLQRHCQHVLDTDALATLSPTSPMPLTPVHTDESVHTATGEPLWSESWYADFVDAAQGFGGWVRIGLIPNQRTAWMHALLCGPDSPTIAVVDFDVPFPADPWHVRTATIDFTHAATDPLQTYRVALQARGQSYTDPGALLRGEPGRPVAVAANLTWATDGTPYRYRLTTRYEIPCRVSGSVTVEDTEYMLDEVPGQRDHSWGVRDWWAMDWLWSALHLDDGTHLHGVDIRIPGAPKLCVGYLQQKDRQLVELHTVTSRESFDSNGLPVAATVSVEPGDIAATAAVRGHAPLLLVADDGRVSQFPRAWVTATTADGRHGVGWLEWNRTRWQPTPT</sequence>
<dbReference type="Proteomes" id="UP000464624">
    <property type="component" value="Chromosome"/>
</dbReference>
<dbReference type="Gene3D" id="3.90.1200.10">
    <property type="match status" value="1"/>
</dbReference>
<organism evidence="2 3">
    <name type="scientific">Mycobacterium xenopi</name>
    <dbReference type="NCBI Taxonomy" id="1789"/>
    <lineage>
        <taxon>Bacteria</taxon>
        <taxon>Bacillati</taxon>
        <taxon>Actinomycetota</taxon>
        <taxon>Actinomycetes</taxon>
        <taxon>Mycobacteriales</taxon>
        <taxon>Mycobacteriaceae</taxon>
        <taxon>Mycobacterium</taxon>
    </lineage>
</organism>
<dbReference type="KEGG" id="mxe:MYXE_23690"/>
<dbReference type="InterPro" id="IPR004119">
    <property type="entry name" value="EcKL"/>
</dbReference>
<dbReference type="PANTHER" id="PTHR11012">
    <property type="entry name" value="PROTEIN KINASE-LIKE DOMAIN-CONTAINING"/>
    <property type="match status" value="1"/>
</dbReference>
<accession>A0AAD1H002</accession>
<dbReference type="Pfam" id="PF02958">
    <property type="entry name" value="EcKL"/>
    <property type="match status" value="1"/>
</dbReference>
<name>A0AAD1H002_MYCXE</name>
<feature type="domain" description="DUF7064" evidence="1">
    <location>
        <begin position="548"/>
        <end position="668"/>
    </location>
</feature>
<dbReference type="InterPro" id="IPR011009">
    <property type="entry name" value="Kinase-like_dom_sf"/>
</dbReference>
<reference evidence="2 3" key="1">
    <citation type="submission" date="2019-12" db="EMBL/GenBank/DDBJ databases">
        <title>Complete genome sequence of Mycolicibacterium xenopi str. JCM15661T.</title>
        <authorList>
            <person name="Yoshida M."/>
            <person name="Fukano H."/>
            <person name="Asakura T."/>
            <person name="Hoshino Y."/>
        </authorList>
    </citation>
    <scope>NUCLEOTIDE SEQUENCE [LARGE SCALE GENOMIC DNA]</scope>
    <source>
        <strain evidence="2 3">JCM 15661T</strain>
    </source>
</reference>
<evidence type="ECO:0000259" key="1">
    <source>
        <dbReference type="Pfam" id="PF23212"/>
    </source>
</evidence>
<protein>
    <submittedName>
        <fullName evidence="2">Phosphotransferase</fullName>
    </submittedName>
</protein>
<dbReference type="PANTHER" id="PTHR11012:SF30">
    <property type="entry name" value="PROTEIN KINASE-LIKE DOMAIN-CONTAINING"/>
    <property type="match status" value="1"/>
</dbReference>
<dbReference type="RefSeq" id="WP_085194285.1">
    <property type="nucleotide sequence ID" value="NZ_AP022314.1"/>
</dbReference>
<dbReference type="EMBL" id="AP022314">
    <property type="protein sequence ID" value="BBU22579.1"/>
    <property type="molecule type" value="Genomic_DNA"/>
</dbReference>
<dbReference type="SUPFAM" id="SSF56112">
    <property type="entry name" value="Protein kinase-like (PK-like)"/>
    <property type="match status" value="1"/>
</dbReference>